<protein>
    <recommendedName>
        <fullName evidence="4">Dihydroorotate dehydrogenase</fullName>
    </recommendedName>
</protein>
<evidence type="ECO:0000313" key="2">
    <source>
        <dbReference type="EMBL" id="TCO73982.1"/>
    </source>
</evidence>
<reference evidence="2 3" key="1">
    <citation type="submission" date="2019-03" db="EMBL/GenBank/DDBJ databases">
        <title>Genomic Encyclopedia of Type Strains, Phase IV (KMG-IV): sequencing the most valuable type-strain genomes for metagenomic binning, comparative biology and taxonomic classification.</title>
        <authorList>
            <person name="Goeker M."/>
        </authorList>
    </citation>
    <scope>NUCLEOTIDE SEQUENCE [LARGE SCALE GENOMIC DNA]</scope>
    <source>
        <strain evidence="2 3">DSM 4868</strain>
    </source>
</reference>
<comment type="caution">
    <text evidence="2">The sequence shown here is derived from an EMBL/GenBank/DDBJ whole genome shotgun (WGS) entry which is preliminary data.</text>
</comment>
<dbReference type="Proteomes" id="UP000295142">
    <property type="component" value="Unassembled WGS sequence"/>
</dbReference>
<proteinExistence type="predicted"/>
<dbReference type="RefSeq" id="WP_132540256.1">
    <property type="nucleotide sequence ID" value="NZ_SLWW01000001.1"/>
</dbReference>
<organism evidence="2 3">
    <name type="scientific">Rhodovulum euryhalinum</name>
    <dbReference type="NCBI Taxonomy" id="35805"/>
    <lineage>
        <taxon>Bacteria</taxon>
        <taxon>Pseudomonadati</taxon>
        <taxon>Pseudomonadota</taxon>
        <taxon>Alphaproteobacteria</taxon>
        <taxon>Rhodobacterales</taxon>
        <taxon>Paracoccaceae</taxon>
        <taxon>Rhodovulum</taxon>
    </lineage>
</organism>
<feature type="transmembrane region" description="Helical" evidence="1">
    <location>
        <begin position="56"/>
        <end position="84"/>
    </location>
</feature>
<name>A0A4R2KMU8_9RHOB</name>
<keyword evidence="1" id="KW-1133">Transmembrane helix</keyword>
<sequence>MSDTELEALFTAGRARRAEPSAALLARVMGDAMAEAEARGAPAPALVAAPRRRGGLAGLVAVLGGWPAMGGLVTAGMVGVWIGYAAPGGLDAVTAAMLGGGYDVSDMVPSLDAYLTEG</sequence>
<evidence type="ECO:0008006" key="4">
    <source>
        <dbReference type="Google" id="ProtNLM"/>
    </source>
</evidence>
<keyword evidence="1" id="KW-0472">Membrane</keyword>
<dbReference type="AlphaFoldDB" id="A0A4R2KMU8"/>
<keyword evidence="3" id="KW-1185">Reference proteome</keyword>
<dbReference type="OrthoDB" id="7863719at2"/>
<dbReference type="EMBL" id="SLWW01000001">
    <property type="protein sequence ID" value="TCO73982.1"/>
    <property type="molecule type" value="Genomic_DNA"/>
</dbReference>
<evidence type="ECO:0000313" key="3">
    <source>
        <dbReference type="Proteomes" id="UP000295142"/>
    </source>
</evidence>
<keyword evidence="1" id="KW-0812">Transmembrane</keyword>
<evidence type="ECO:0000256" key="1">
    <source>
        <dbReference type="SAM" id="Phobius"/>
    </source>
</evidence>
<gene>
    <name evidence="2" type="ORF">EV655_101138</name>
</gene>
<accession>A0A4R2KMU8</accession>